<dbReference type="CDD" id="cd11304">
    <property type="entry name" value="Cadherin_repeat"/>
    <property type="match status" value="1"/>
</dbReference>
<dbReference type="PROSITE" id="PS50268">
    <property type="entry name" value="CADHERIN_2"/>
    <property type="match status" value="2"/>
</dbReference>
<dbReference type="HOGENOM" id="CLU_643638_0_0_10"/>
<dbReference type="InterPro" id="IPR026341">
    <property type="entry name" value="T9SS_type_B"/>
</dbReference>
<feature type="domain" description="Cadherin" evidence="2">
    <location>
        <begin position="151"/>
        <end position="240"/>
    </location>
</feature>
<reference evidence="3 4" key="1">
    <citation type="journal article" date="2011" name="Stand. Genomic Sci.">
        <title>Complete genome sequence of the gliding freshwater bacterium Fluviicola taffensis type strain (RW262).</title>
        <authorList>
            <person name="Woyke T."/>
            <person name="Chertkov O."/>
            <person name="Lapidus A."/>
            <person name="Nolan M."/>
            <person name="Lucas S."/>
            <person name="Del Rio T.G."/>
            <person name="Tice H."/>
            <person name="Cheng J.F."/>
            <person name="Tapia R."/>
            <person name="Han C."/>
            <person name="Goodwin L."/>
            <person name="Pitluck S."/>
            <person name="Liolios K."/>
            <person name="Pagani I."/>
            <person name="Ivanova N."/>
            <person name="Huntemann M."/>
            <person name="Mavromatis K."/>
            <person name="Mikhailova N."/>
            <person name="Pati A."/>
            <person name="Chen A."/>
            <person name="Palaniappan K."/>
            <person name="Land M."/>
            <person name="Hauser L."/>
            <person name="Brambilla E.M."/>
            <person name="Rohde M."/>
            <person name="Mwirichia R."/>
            <person name="Sikorski J."/>
            <person name="Tindall B.J."/>
            <person name="Goker M."/>
            <person name="Bristow J."/>
            <person name="Eisen J.A."/>
            <person name="Markowitz V."/>
            <person name="Hugenholtz P."/>
            <person name="Klenk H.P."/>
            <person name="Kyrpides N.C."/>
        </authorList>
    </citation>
    <scope>NUCLEOTIDE SEQUENCE [LARGE SCALE GENOMIC DNA]</scope>
    <source>
        <strain evidence="4">DSM 16823 / RW262 / RW262</strain>
    </source>
</reference>
<dbReference type="eggNOG" id="COG2304">
    <property type="taxonomic scope" value="Bacteria"/>
</dbReference>
<dbReference type="Pfam" id="PF13585">
    <property type="entry name" value="CHU_C"/>
    <property type="match status" value="1"/>
</dbReference>
<dbReference type="InterPro" id="IPR015919">
    <property type="entry name" value="Cadherin-like_sf"/>
</dbReference>
<evidence type="ECO:0000256" key="1">
    <source>
        <dbReference type="SAM" id="SignalP"/>
    </source>
</evidence>
<dbReference type="GO" id="GO:0016020">
    <property type="term" value="C:membrane"/>
    <property type="evidence" value="ECO:0007669"/>
    <property type="project" value="InterPro"/>
</dbReference>
<dbReference type="KEGG" id="fte:Fluta_3936"/>
<evidence type="ECO:0000313" key="4">
    <source>
        <dbReference type="Proteomes" id="UP000007463"/>
    </source>
</evidence>
<protein>
    <submittedName>
        <fullName evidence="3">Cadherin</fullName>
    </submittedName>
</protein>
<accession>F2IHU1</accession>
<dbReference type="GO" id="GO:0005509">
    <property type="term" value="F:calcium ion binding"/>
    <property type="evidence" value="ECO:0007669"/>
    <property type="project" value="InterPro"/>
</dbReference>
<dbReference type="AlphaFoldDB" id="F2IHU1"/>
<feature type="domain" description="Cadherin" evidence="2">
    <location>
        <begin position="247"/>
        <end position="343"/>
    </location>
</feature>
<evidence type="ECO:0000259" key="2">
    <source>
        <dbReference type="PROSITE" id="PS50268"/>
    </source>
</evidence>
<keyword evidence="4" id="KW-1185">Reference proteome</keyword>
<dbReference type="GO" id="GO:0007156">
    <property type="term" value="P:homophilic cell adhesion via plasma membrane adhesion molecules"/>
    <property type="evidence" value="ECO:0007669"/>
    <property type="project" value="InterPro"/>
</dbReference>
<keyword evidence="1" id="KW-0732">Signal</keyword>
<feature type="chain" id="PRO_5003278618" evidence="1">
    <location>
        <begin position="24"/>
        <end position="426"/>
    </location>
</feature>
<dbReference type="STRING" id="755732.Fluta_3936"/>
<dbReference type="Gene3D" id="2.60.40.60">
    <property type="entry name" value="Cadherins"/>
    <property type="match status" value="2"/>
</dbReference>
<dbReference type="NCBIfam" id="TIGR04131">
    <property type="entry name" value="Bac_Flav_CTERM"/>
    <property type="match status" value="1"/>
</dbReference>
<dbReference type="EMBL" id="CP002542">
    <property type="protein sequence ID" value="AEA45900.1"/>
    <property type="molecule type" value="Genomic_DNA"/>
</dbReference>
<proteinExistence type="predicted"/>
<gene>
    <name evidence="3" type="ordered locus">Fluta_3936</name>
</gene>
<name>F2IHU1_FLUTR</name>
<dbReference type="SUPFAM" id="SSF49313">
    <property type="entry name" value="Cadherin-like"/>
    <property type="match status" value="2"/>
</dbReference>
<sequence precursor="true">MNMQLKILILLFVSLCCALLGHSQLPAGWSVDTTAYQYRMTVTGIISNNCQLENNTNNAIAAFVNGECRGIVRTNVNAGAGKMLGFLTVYSNNSIGEQVDFQFFIQTSNSEIAAIDSIPFVSASVKGTIAQPFLITNNHAPQNLGISNHIVFEDAPIGSSVGTLTVTEPEGQTVSYVLSGSGADNHFFSINSNQLIVDSVFNVTLQDSFTVVIEVTDAAGCSYLDSLLIQIQNTPNAPSDIYLDSMSLYENNDFNYLVGHFSTLDYDNPNDSFTYDLVNGTNNSDNGQFTIIGNELYLNSKAIYDIKPVYHIRLRSTDSQGLSFEKAFDIQVLQIEELDLPLPAASYISNNADGKNDYFTIQNVEIYTSFEMNIYDQFGQNVFHKDSNYSNEFDGKKNDQVLPEGTYYYHFSSGEKIFKGYITIVN</sequence>
<dbReference type="InterPro" id="IPR002126">
    <property type="entry name" value="Cadherin-like_dom"/>
</dbReference>
<organism evidence="3 4">
    <name type="scientific">Fluviicola taffensis (strain DSM 16823 / NCIMB 13979 / RW262)</name>
    <dbReference type="NCBI Taxonomy" id="755732"/>
    <lineage>
        <taxon>Bacteria</taxon>
        <taxon>Pseudomonadati</taxon>
        <taxon>Bacteroidota</taxon>
        <taxon>Flavobacteriia</taxon>
        <taxon>Flavobacteriales</taxon>
        <taxon>Crocinitomicaceae</taxon>
        <taxon>Fluviicola</taxon>
    </lineage>
</organism>
<evidence type="ECO:0000313" key="3">
    <source>
        <dbReference type="EMBL" id="AEA45900.1"/>
    </source>
</evidence>
<dbReference type="Proteomes" id="UP000007463">
    <property type="component" value="Chromosome"/>
</dbReference>
<feature type="signal peptide" evidence="1">
    <location>
        <begin position="1"/>
        <end position="23"/>
    </location>
</feature>
<dbReference type="OrthoDB" id="1086662at2"/>
<reference evidence="4" key="2">
    <citation type="submission" date="2011-02" db="EMBL/GenBank/DDBJ databases">
        <title>The complete genome of Fluviicola taffensis DSM 16823.</title>
        <authorList>
            <consortium name="US DOE Joint Genome Institute (JGI-PGF)"/>
            <person name="Lucas S."/>
            <person name="Copeland A."/>
            <person name="Lapidus A."/>
            <person name="Bruce D."/>
            <person name="Goodwin L."/>
            <person name="Pitluck S."/>
            <person name="Kyrpides N."/>
            <person name="Mavromatis K."/>
            <person name="Ivanova N."/>
            <person name="Mikhailova N."/>
            <person name="Pagani I."/>
            <person name="Chertkov O."/>
            <person name="Detter J.C."/>
            <person name="Han C."/>
            <person name="Tapia R."/>
            <person name="Land M."/>
            <person name="Hauser L."/>
            <person name="Markowitz V."/>
            <person name="Cheng J.-F."/>
            <person name="Hugenholtz P."/>
            <person name="Woyke T."/>
            <person name="Wu D."/>
            <person name="Tindall B."/>
            <person name="Pomrenke H.G."/>
            <person name="Brambilla E."/>
            <person name="Klenk H.-P."/>
            <person name="Eisen J.A."/>
        </authorList>
    </citation>
    <scope>NUCLEOTIDE SEQUENCE [LARGE SCALE GENOMIC DNA]</scope>
    <source>
        <strain evidence="4">DSM 16823 / RW262 / RW262</strain>
    </source>
</reference>